<feature type="region of interest" description="Disordered" evidence="1">
    <location>
        <begin position="81"/>
        <end position="107"/>
    </location>
</feature>
<proteinExistence type="predicted"/>
<keyword evidence="2" id="KW-1133">Transmembrane helix</keyword>
<feature type="transmembrane region" description="Helical" evidence="2">
    <location>
        <begin position="157"/>
        <end position="181"/>
    </location>
</feature>
<keyword evidence="2" id="KW-0812">Transmembrane</keyword>
<feature type="transmembrane region" description="Helical" evidence="2">
    <location>
        <begin position="126"/>
        <end position="151"/>
    </location>
</feature>
<keyword evidence="2" id="KW-0472">Membrane</keyword>
<evidence type="ECO:0000313" key="3">
    <source>
        <dbReference type="EMBL" id="KAH7305329.1"/>
    </source>
</evidence>
<protein>
    <submittedName>
        <fullName evidence="3">Uncharacterized protein</fullName>
    </submittedName>
</protein>
<feature type="compositionally biased region" description="Basic and acidic residues" evidence="1">
    <location>
        <begin position="81"/>
        <end position="95"/>
    </location>
</feature>
<keyword evidence="4" id="KW-1185">Reference proteome</keyword>
<reference evidence="3" key="1">
    <citation type="journal article" date="2021" name="Nat. Commun.">
        <title>Genetic determinants of endophytism in the Arabidopsis root mycobiome.</title>
        <authorList>
            <person name="Mesny F."/>
            <person name="Miyauchi S."/>
            <person name="Thiergart T."/>
            <person name="Pickel B."/>
            <person name="Atanasova L."/>
            <person name="Karlsson M."/>
            <person name="Huettel B."/>
            <person name="Barry K.W."/>
            <person name="Haridas S."/>
            <person name="Chen C."/>
            <person name="Bauer D."/>
            <person name="Andreopoulos W."/>
            <person name="Pangilinan J."/>
            <person name="LaButti K."/>
            <person name="Riley R."/>
            <person name="Lipzen A."/>
            <person name="Clum A."/>
            <person name="Drula E."/>
            <person name="Henrissat B."/>
            <person name="Kohler A."/>
            <person name="Grigoriev I.V."/>
            <person name="Martin F.M."/>
            <person name="Hacquard S."/>
        </authorList>
    </citation>
    <scope>NUCLEOTIDE SEQUENCE</scope>
    <source>
        <strain evidence="3">MPI-CAGE-CH-0235</strain>
    </source>
</reference>
<evidence type="ECO:0000256" key="1">
    <source>
        <dbReference type="SAM" id="MobiDB-lite"/>
    </source>
</evidence>
<dbReference type="EMBL" id="JAGPNK010000019">
    <property type="protein sequence ID" value="KAH7305329.1"/>
    <property type="molecule type" value="Genomic_DNA"/>
</dbReference>
<evidence type="ECO:0000313" key="4">
    <source>
        <dbReference type="Proteomes" id="UP000813444"/>
    </source>
</evidence>
<sequence>MMTTSKIYPPYEGSIHELSTLDSHLEEIIDGDDNVALQNNVAGPHTASNDEGVTATIDEDEHLAITNGDDHTPLAKDVGQRLHRDSTHAREDERPISSVASDHVSADETSTRLGSHYPSESWHPRYLGVAWLSIFIIFMVFVFSGMLALYVLSAQNYGIMAAASGWHFLAVCSYSNIHLYFTWMVSFRDRGSSICPLDKTPPKQKCACFADPTAELPFHVQALCIDSGHSVRRLAGDFCCYHNNPPSDSEIEQIFKPCSISQLVYSNGGLLRPQTLIKHDRLSLS</sequence>
<gene>
    <name evidence="3" type="ORF">B0I35DRAFT_444341</name>
</gene>
<comment type="caution">
    <text evidence="3">The sequence shown here is derived from an EMBL/GenBank/DDBJ whole genome shotgun (WGS) entry which is preliminary data.</text>
</comment>
<evidence type="ECO:0000256" key="2">
    <source>
        <dbReference type="SAM" id="Phobius"/>
    </source>
</evidence>
<dbReference type="Proteomes" id="UP000813444">
    <property type="component" value="Unassembled WGS sequence"/>
</dbReference>
<organism evidence="3 4">
    <name type="scientific">Stachybotrys elegans</name>
    <dbReference type="NCBI Taxonomy" id="80388"/>
    <lineage>
        <taxon>Eukaryota</taxon>
        <taxon>Fungi</taxon>
        <taxon>Dikarya</taxon>
        <taxon>Ascomycota</taxon>
        <taxon>Pezizomycotina</taxon>
        <taxon>Sordariomycetes</taxon>
        <taxon>Hypocreomycetidae</taxon>
        <taxon>Hypocreales</taxon>
        <taxon>Stachybotryaceae</taxon>
        <taxon>Stachybotrys</taxon>
    </lineage>
</organism>
<name>A0A8K0WLZ6_9HYPO</name>
<dbReference type="AlphaFoldDB" id="A0A8K0WLZ6"/>
<accession>A0A8K0WLZ6</accession>